<evidence type="ECO:0000313" key="4">
    <source>
        <dbReference type="Proteomes" id="UP000036780"/>
    </source>
</evidence>
<dbReference type="GO" id="GO:0030288">
    <property type="term" value="C:outer membrane-bounded periplasmic space"/>
    <property type="evidence" value="ECO:0007669"/>
    <property type="project" value="TreeGrafter"/>
</dbReference>
<dbReference type="AlphaFoldDB" id="A0A0L0QT83"/>
<dbReference type="CDD" id="cd02696">
    <property type="entry name" value="MurNAc-LAA"/>
    <property type="match status" value="1"/>
</dbReference>
<dbReference type="Pfam" id="PF05036">
    <property type="entry name" value="SPOR"/>
    <property type="match status" value="1"/>
</dbReference>
<protein>
    <submittedName>
        <fullName evidence="3">N-acetylmuramoyl-L-alanine amidase</fullName>
    </submittedName>
</protein>
<name>A0A0L0QT83_VIRPA</name>
<sequence>MKIFVDPGHGGSDNGASGNGLFEKNVTLDIATRIRNILINECENVQVRMSRTTDATVSLTQRTNNANNWGADYFLSIHCNAFNGTARGYEDYIHSSLSSGSQTGQYQDQLHEEITKVNQLSNRGQKKADFHVLRESSMPALLTENGFIDNANDASLMGSTSWRQAVARGHVNGLEQAFNLQKKENSNVIFRIIAGSFQSKDNADQLVNMLAAKGIQAFVALVRISGRNWYRVQAGAFSNRTNAENHLERVKKAGVTDAYIIRETR</sequence>
<dbReference type="SUPFAM" id="SSF110997">
    <property type="entry name" value="Sporulation related repeat"/>
    <property type="match status" value="1"/>
</dbReference>
<dbReference type="PANTHER" id="PTHR30404">
    <property type="entry name" value="N-ACETYLMURAMOYL-L-ALANINE AMIDASE"/>
    <property type="match status" value="1"/>
</dbReference>
<dbReference type="PROSITE" id="PS51724">
    <property type="entry name" value="SPOR"/>
    <property type="match status" value="1"/>
</dbReference>
<gene>
    <name evidence="3" type="ORF">AFK71_06895</name>
</gene>
<proteinExistence type="predicted"/>
<dbReference type="OrthoDB" id="9763643at2"/>
<dbReference type="SMART" id="SM00646">
    <property type="entry name" value="Ami_3"/>
    <property type="match status" value="1"/>
</dbReference>
<dbReference type="RefSeq" id="WP_050350815.1">
    <property type="nucleotide sequence ID" value="NZ_CP073011.1"/>
</dbReference>
<dbReference type="InterPro" id="IPR002508">
    <property type="entry name" value="MurNAc-LAA_cat"/>
</dbReference>
<organism evidence="3 4">
    <name type="scientific">Virgibacillus pantothenticus</name>
    <dbReference type="NCBI Taxonomy" id="1473"/>
    <lineage>
        <taxon>Bacteria</taxon>
        <taxon>Bacillati</taxon>
        <taxon>Bacillota</taxon>
        <taxon>Bacilli</taxon>
        <taxon>Bacillales</taxon>
        <taxon>Bacillaceae</taxon>
        <taxon>Virgibacillus</taxon>
    </lineage>
</organism>
<dbReference type="Gene3D" id="3.40.630.40">
    <property type="entry name" value="Zn-dependent exopeptidases"/>
    <property type="match status" value="1"/>
</dbReference>
<evidence type="ECO:0000313" key="3">
    <source>
        <dbReference type="EMBL" id="KNE21388.1"/>
    </source>
</evidence>
<dbReference type="PATRIC" id="fig|1473.5.peg.4392"/>
<dbReference type="GO" id="GO:0042834">
    <property type="term" value="F:peptidoglycan binding"/>
    <property type="evidence" value="ECO:0007669"/>
    <property type="project" value="InterPro"/>
</dbReference>
<accession>A0A0L0QT83</accession>
<dbReference type="Pfam" id="PF01520">
    <property type="entry name" value="Amidase_3"/>
    <property type="match status" value="1"/>
</dbReference>
<evidence type="ECO:0000256" key="1">
    <source>
        <dbReference type="ARBA" id="ARBA00022801"/>
    </source>
</evidence>
<dbReference type="EMBL" id="LGTO01000005">
    <property type="protein sequence ID" value="KNE21388.1"/>
    <property type="molecule type" value="Genomic_DNA"/>
</dbReference>
<evidence type="ECO:0000259" key="2">
    <source>
        <dbReference type="PROSITE" id="PS51724"/>
    </source>
</evidence>
<comment type="caution">
    <text evidence="3">The sequence shown here is derived from an EMBL/GenBank/DDBJ whole genome shotgun (WGS) entry which is preliminary data.</text>
</comment>
<dbReference type="GO" id="GO:0009253">
    <property type="term" value="P:peptidoglycan catabolic process"/>
    <property type="evidence" value="ECO:0007669"/>
    <property type="project" value="InterPro"/>
</dbReference>
<keyword evidence="1" id="KW-0378">Hydrolase</keyword>
<dbReference type="GeneID" id="66872871"/>
<dbReference type="Proteomes" id="UP000036780">
    <property type="component" value="Unassembled WGS sequence"/>
</dbReference>
<dbReference type="InterPro" id="IPR036680">
    <property type="entry name" value="SPOR-like_sf"/>
</dbReference>
<dbReference type="Gene3D" id="3.30.70.1070">
    <property type="entry name" value="Sporulation related repeat"/>
    <property type="match status" value="1"/>
</dbReference>
<dbReference type="InterPro" id="IPR050695">
    <property type="entry name" value="N-acetylmuramoyl_amidase_3"/>
</dbReference>
<reference evidence="4" key="1">
    <citation type="submission" date="2015-07" db="EMBL/GenBank/DDBJ databases">
        <title>Fjat-10053 dsm26.</title>
        <authorList>
            <person name="Liu B."/>
            <person name="Wang J."/>
            <person name="Zhu Y."/>
            <person name="Liu G."/>
            <person name="Chen Q."/>
            <person name="Chen Z."/>
            <person name="Lan J."/>
            <person name="Che J."/>
            <person name="Ge C."/>
            <person name="Shi H."/>
            <person name="Pan Z."/>
            <person name="Liu X."/>
        </authorList>
    </citation>
    <scope>NUCLEOTIDE SEQUENCE [LARGE SCALE GENOMIC DNA]</scope>
    <source>
        <strain evidence="4">DSM 26</strain>
    </source>
</reference>
<feature type="domain" description="SPOR" evidence="2">
    <location>
        <begin position="184"/>
        <end position="263"/>
    </location>
</feature>
<dbReference type="InterPro" id="IPR007730">
    <property type="entry name" value="SPOR-like_dom"/>
</dbReference>
<dbReference type="PANTHER" id="PTHR30404:SF0">
    <property type="entry name" value="N-ACETYLMURAMOYL-L-ALANINE AMIDASE AMIC"/>
    <property type="match status" value="1"/>
</dbReference>
<dbReference type="GO" id="GO:0008745">
    <property type="term" value="F:N-acetylmuramoyl-L-alanine amidase activity"/>
    <property type="evidence" value="ECO:0007669"/>
    <property type="project" value="InterPro"/>
</dbReference>
<keyword evidence="4" id="KW-1185">Reference proteome</keyword>
<dbReference type="SUPFAM" id="SSF53187">
    <property type="entry name" value="Zn-dependent exopeptidases"/>
    <property type="match status" value="1"/>
</dbReference>